<feature type="region of interest" description="Disordered" evidence="1">
    <location>
        <begin position="16"/>
        <end position="50"/>
    </location>
</feature>
<keyword evidence="2" id="KW-0472">Membrane</keyword>
<reference evidence="3" key="1">
    <citation type="journal article" date="2020" name="Stud. Mycol.">
        <title>101 Dothideomycetes genomes: a test case for predicting lifestyles and emergence of pathogens.</title>
        <authorList>
            <person name="Haridas S."/>
            <person name="Albert R."/>
            <person name="Binder M."/>
            <person name="Bloem J."/>
            <person name="Labutti K."/>
            <person name="Salamov A."/>
            <person name="Andreopoulos B."/>
            <person name="Baker S."/>
            <person name="Barry K."/>
            <person name="Bills G."/>
            <person name="Bluhm B."/>
            <person name="Cannon C."/>
            <person name="Castanera R."/>
            <person name="Culley D."/>
            <person name="Daum C."/>
            <person name="Ezra D."/>
            <person name="Gonzalez J."/>
            <person name="Henrissat B."/>
            <person name="Kuo A."/>
            <person name="Liang C."/>
            <person name="Lipzen A."/>
            <person name="Lutzoni F."/>
            <person name="Magnuson J."/>
            <person name="Mondo S."/>
            <person name="Nolan M."/>
            <person name="Ohm R."/>
            <person name="Pangilinan J."/>
            <person name="Park H.-J."/>
            <person name="Ramirez L."/>
            <person name="Alfaro M."/>
            <person name="Sun H."/>
            <person name="Tritt A."/>
            <person name="Yoshinaga Y."/>
            <person name="Zwiers L.-H."/>
            <person name="Turgeon B."/>
            <person name="Goodwin S."/>
            <person name="Spatafora J."/>
            <person name="Crous P."/>
            <person name="Grigoriev I."/>
        </authorList>
    </citation>
    <scope>NUCLEOTIDE SEQUENCE</scope>
    <source>
        <strain evidence="3">CBS 107.79</strain>
    </source>
</reference>
<organism evidence="3 4">
    <name type="scientific">Bimuria novae-zelandiae CBS 107.79</name>
    <dbReference type="NCBI Taxonomy" id="1447943"/>
    <lineage>
        <taxon>Eukaryota</taxon>
        <taxon>Fungi</taxon>
        <taxon>Dikarya</taxon>
        <taxon>Ascomycota</taxon>
        <taxon>Pezizomycotina</taxon>
        <taxon>Dothideomycetes</taxon>
        <taxon>Pleosporomycetidae</taxon>
        <taxon>Pleosporales</taxon>
        <taxon>Massarineae</taxon>
        <taxon>Didymosphaeriaceae</taxon>
        <taxon>Bimuria</taxon>
    </lineage>
</organism>
<sequence>MSDPTYLVCHRGCHAKPPRETTTALSSPLPHDANTPPPKPPTEKATTKSTLKTLAKGSWKLTKFASKHPKLLKKYALPLAATMLSPPLFLALPLGPFGPVLAFVAVACGRFKMRQELMGGGYAVMQAAGMAGVKGQALSLLGLVGLEANGSSGSSRLRDTFVSTMFESNVSPRASVVGLAIAALTSATGAFAPLGALLGARSMALLFAELRAFATFHGLKWAATNVQSLWLILLGASDAAKAAFLRYVLGHSHNGRQEVVEDQERVHWARNYLGKMAEIVPQIPVEAMSSELAVILKAWNRRSEVSSEPIDDWVEIGLHDKRFWSSIVSEENKGLRHCNAPSQNAKHLEQVARETFEKAGMHELDIRIALEKLGLGARPKTAWTMSVEEPDAEYGFADGDDGWEVVDLGTL</sequence>
<gene>
    <name evidence="3" type="ORF">BU23DRAFT_564501</name>
</gene>
<protein>
    <submittedName>
        <fullName evidence="3">Uncharacterized protein</fullName>
    </submittedName>
</protein>
<feature type="transmembrane region" description="Helical" evidence="2">
    <location>
        <begin position="176"/>
        <end position="200"/>
    </location>
</feature>
<keyword evidence="2" id="KW-1133">Transmembrane helix</keyword>
<name>A0A6A5VNU6_9PLEO</name>
<proteinExistence type="predicted"/>
<dbReference type="AlphaFoldDB" id="A0A6A5VNU6"/>
<evidence type="ECO:0000313" key="3">
    <source>
        <dbReference type="EMBL" id="KAF1978260.1"/>
    </source>
</evidence>
<evidence type="ECO:0000256" key="1">
    <source>
        <dbReference type="SAM" id="MobiDB-lite"/>
    </source>
</evidence>
<keyword evidence="4" id="KW-1185">Reference proteome</keyword>
<dbReference type="EMBL" id="ML976661">
    <property type="protein sequence ID" value="KAF1978260.1"/>
    <property type="molecule type" value="Genomic_DNA"/>
</dbReference>
<accession>A0A6A5VNU6</accession>
<dbReference type="Proteomes" id="UP000800036">
    <property type="component" value="Unassembled WGS sequence"/>
</dbReference>
<dbReference type="OrthoDB" id="3793756at2759"/>
<evidence type="ECO:0000313" key="4">
    <source>
        <dbReference type="Proteomes" id="UP000800036"/>
    </source>
</evidence>
<evidence type="ECO:0000256" key="2">
    <source>
        <dbReference type="SAM" id="Phobius"/>
    </source>
</evidence>
<feature type="transmembrane region" description="Helical" evidence="2">
    <location>
        <begin position="88"/>
        <end position="108"/>
    </location>
</feature>
<keyword evidence="2" id="KW-0812">Transmembrane</keyword>